<dbReference type="STRING" id="526218.Sterm_3155"/>
<dbReference type="GO" id="GO:0046872">
    <property type="term" value="F:metal ion binding"/>
    <property type="evidence" value="ECO:0007669"/>
    <property type="project" value="UniProtKB-KW"/>
</dbReference>
<evidence type="ECO:0000256" key="2">
    <source>
        <dbReference type="ARBA" id="ARBA00022833"/>
    </source>
</evidence>
<dbReference type="InterPro" id="IPR050129">
    <property type="entry name" value="Zn_alcohol_dh"/>
</dbReference>
<keyword evidence="3" id="KW-0560">Oxidoreductase</keyword>
<name>D1APG2_SEBTE</name>
<dbReference type="AlphaFoldDB" id="D1APG2"/>
<evidence type="ECO:0000256" key="1">
    <source>
        <dbReference type="ARBA" id="ARBA00022723"/>
    </source>
</evidence>
<dbReference type="InterPro" id="IPR036291">
    <property type="entry name" value="NAD(P)-bd_dom_sf"/>
</dbReference>
<dbReference type="Gene3D" id="3.40.50.720">
    <property type="entry name" value="NAD(P)-binding Rossmann-like Domain"/>
    <property type="match status" value="1"/>
</dbReference>
<proteinExistence type="predicted"/>
<keyword evidence="2" id="KW-0862">Zinc</keyword>
<accession>D1APG2</accession>
<dbReference type="EMBL" id="CP001739">
    <property type="protein sequence ID" value="ACZ09996.1"/>
    <property type="molecule type" value="Genomic_DNA"/>
</dbReference>
<dbReference type="InterPro" id="IPR020843">
    <property type="entry name" value="ER"/>
</dbReference>
<dbReference type="HOGENOM" id="CLU_026673_11_0_0"/>
<reference evidence="6" key="1">
    <citation type="submission" date="2009-09" db="EMBL/GenBank/DDBJ databases">
        <title>The complete chromosome of Sebaldella termitidis ATCC 33386.</title>
        <authorList>
            <consortium name="US DOE Joint Genome Institute (JGI-PGF)"/>
            <person name="Lucas S."/>
            <person name="Copeland A."/>
            <person name="Lapidus A."/>
            <person name="Glavina del Rio T."/>
            <person name="Dalin E."/>
            <person name="Tice H."/>
            <person name="Bruce D."/>
            <person name="Goodwin L."/>
            <person name="Pitluck S."/>
            <person name="Kyrpides N."/>
            <person name="Mavromatis K."/>
            <person name="Ivanova N."/>
            <person name="Mikhailova N."/>
            <person name="Sims D."/>
            <person name="Meincke L."/>
            <person name="Brettin T."/>
            <person name="Detter J.C."/>
            <person name="Han C."/>
            <person name="Larimer F."/>
            <person name="Land M."/>
            <person name="Hauser L."/>
            <person name="Markowitz V."/>
            <person name="Cheng J.F."/>
            <person name="Hugenholtz P."/>
            <person name="Woyke T."/>
            <person name="Wu D."/>
            <person name="Eisen J.A."/>
        </authorList>
    </citation>
    <scope>NUCLEOTIDE SEQUENCE [LARGE SCALE GENOMIC DNA]</scope>
    <source>
        <strain evidence="6">ATCC 33386 / NCTC 11300</strain>
    </source>
</reference>
<dbReference type="CDD" id="cd08235">
    <property type="entry name" value="iditol_2_DH_like"/>
    <property type="match status" value="1"/>
</dbReference>
<evidence type="ECO:0000313" key="6">
    <source>
        <dbReference type="Proteomes" id="UP000000845"/>
    </source>
</evidence>
<evidence type="ECO:0000313" key="5">
    <source>
        <dbReference type="EMBL" id="ACZ09996.1"/>
    </source>
</evidence>
<dbReference type="KEGG" id="str:Sterm_3155"/>
<dbReference type="Pfam" id="PF00107">
    <property type="entry name" value="ADH_zinc_N"/>
    <property type="match status" value="1"/>
</dbReference>
<gene>
    <name evidence="5" type="ordered locus">Sterm_3155</name>
</gene>
<dbReference type="SUPFAM" id="SSF50129">
    <property type="entry name" value="GroES-like"/>
    <property type="match status" value="1"/>
</dbReference>
<dbReference type="PANTHER" id="PTHR43401">
    <property type="entry name" value="L-THREONINE 3-DEHYDROGENASE"/>
    <property type="match status" value="1"/>
</dbReference>
<dbReference type="GO" id="GO:0016491">
    <property type="term" value="F:oxidoreductase activity"/>
    <property type="evidence" value="ECO:0007669"/>
    <property type="project" value="UniProtKB-KW"/>
</dbReference>
<sequence>MKASIYYEKGDIRYEEISVPEIGDGEILMEMEACGLCGTDIHKAQDGTVKGPVVLGHEAVGKIVKKGKNTDRFNIGDRIITAIHVPCFTCHYCNKGQYTLCGQFKNTNIEPGGFAEYIRIPEEHVKHLVHIVPDGVSVEEATLAEPVACCIHGLKAADIQTGDSVMVMGAGQIGSIHGQLAKLKGADKVIITDISEFKLRKAKELGVEYTVNVLNENLGERVNEITRGKGLDIIIIAAGNFSLLAEAVSLLGRGGKIIVFSPFDKDNMVEIDAGRFFRDEISIIGTYSVTPYDFPEAMDIIEKKKINIKDMITHTFPLEKLKEAIELAADPGNESLKIIITA</sequence>
<dbReference type="PANTHER" id="PTHR43401:SF2">
    <property type="entry name" value="L-THREONINE 3-DEHYDROGENASE"/>
    <property type="match status" value="1"/>
</dbReference>
<keyword evidence="1" id="KW-0479">Metal-binding</keyword>
<dbReference type="SMART" id="SM00829">
    <property type="entry name" value="PKS_ER"/>
    <property type="match status" value="1"/>
</dbReference>
<organism evidence="5 6">
    <name type="scientific">Sebaldella termitidis (strain ATCC 33386 / NCTC 11300)</name>
    <dbReference type="NCBI Taxonomy" id="526218"/>
    <lineage>
        <taxon>Bacteria</taxon>
        <taxon>Fusobacteriati</taxon>
        <taxon>Fusobacteriota</taxon>
        <taxon>Fusobacteriia</taxon>
        <taxon>Fusobacteriales</taxon>
        <taxon>Leptotrichiaceae</taxon>
        <taxon>Sebaldella</taxon>
    </lineage>
</organism>
<evidence type="ECO:0000256" key="3">
    <source>
        <dbReference type="ARBA" id="ARBA00023002"/>
    </source>
</evidence>
<dbReference type="InterPro" id="IPR013149">
    <property type="entry name" value="ADH-like_C"/>
</dbReference>
<dbReference type="eggNOG" id="COG1063">
    <property type="taxonomic scope" value="Bacteria"/>
</dbReference>
<dbReference type="Pfam" id="PF08240">
    <property type="entry name" value="ADH_N"/>
    <property type="match status" value="1"/>
</dbReference>
<protein>
    <submittedName>
        <fullName evidence="5">Alcohol dehydrogenase GroES domain protein</fullName>
    </submittedName>
</protein>
<dbReference type="Proteomes" id="UP000000845">
    <property type="component" value="Chromosome"/>
</dbReference>
<dbReference type="Gene3D" id="3.90.180.10">
    <property type="entry name" value="Medium-chain alcohol dehydrogenases, catalytic domain"/>
    <property type="match status" value="1"/>
</dbReference>
<dbReference type="RefSeq" id="WP_012862578.1">
    <property type="nucleotide sequence ID" value="NC_013517.1"/>
</dbReference>
<dbReference type="InterPro" id="IPR011032">
    <property type="entry name" value="GroES-like_sf"/>
</dbReference>
<dbReference type="InterPro" id="IPR013154">
    <property type="entry name" value="ADH-like_N"/>
</dbReference>
<reference evidence="5 6" key="2">
    <citation type="journal article" date="2010" name="Stand. Genomic Sci.">
        <title>Complete genome sequence of Sebaldella termitidis type strain (NCTC 11300).</title>
        <authorList>
            <person name="Harmon-Smith M."/>
            <person name="Celia L."/>
            <person name="Chertkov O."/>
            <person name="Lapidus A."/>
            <person name="Copeland A."/>
            <person name="Glavina Del Rio T."/>
            <person name="Nolan M."/>
            <person name="Lucas S."/>
            <person name="Tice H."/>
            <person name="Cheng J.F."/>
            <person name="Han C."/>
            <person name="Detter J.C."/>
            <person name="Bruce D."/>
            <person name="Goodwin L."/>
            <person name="Pitluck S."/>
            <person name="Pati A."/>
            <person name="Liolios K."/>
            <person name="Ivanova N."/>
            <person name="Mavromatis K."/>
            <person name="Mikhailova N."/>
            <person name="Chen A."/>
            <person name="Palaniappan K."/>
            <person name="Land M."/>
            <person name="Hauser L."/>
            <person name="Chang Y.J."/>
            <person name="Jeffries C.D."/>
            <person name="Brettin T."/>
            <person name="Goker M."/>
            <person name="Beck B."/>
            <person name="Bristow J."/>
            <person name="Eisen J.A."/>
            <person name="Markowitz V."/>
            <person name="Hugenholtz P."/>
            <person name="Kyrpides N.C."/>
            <person name="Klenk H.P."/>
            <person name="Chen F."/>
        </authorList>
    </citation>
    <scope>NUCLEOTIDE SEQUENCE [LARGE SCALE GENOMIC DNA]</scope>
    <source>
        <strain evidence="6">ATCC 33386 / NCTC 11300</strain>
    </source>
</reference>
<feature type="domain" description="Enoyl reductase (ER)" evidence="4">
    <location>
        <begin position="10"/>
        <end position="340"/>
    </location>
</feature>
<keyword evidence="6" id="KW-1185">Reference proteome</keyword>
<evidence type="ECO:0000259" key="4">
    <source>
        <dbReference type="SMART" id="SM00829"/>
    </source>
</evidence>
<dbReference type="SUPFAM" id="SSF51735">
    <property type="entry name" value="NAD(P)-binding Rossmann-fold domains"/>
    <property type="match status" value="1"/>
</dbReference>